<dbReference type="GO" id="GO:0016787">
    <property type="term" value="F:hydrolase activity"/>
    <property type="evidence" value="ECO:0007669"/>
    <property type="project" value="UniProtKB-KW"/>
</dbReference>
<keyword evidence="1" id="KW-0815">Transposition</keyword>
<keyword evidence="7" id="KW-0460">Magnesium</keyword>
<evidence type="ECO:0000256" key="1">
    <source>
        <dbReference type="ARBA" id="ARBA00022578"/>
    </source>
</evidence>
<accession>A0A0L6UM38</accession>
<sequence>MQAFGYSGHHRLRHVSLKRIIKMCSSGELLGLPSKLTNKDFICEDRLASKSKRHHGARLSDRGELKSMDVIVSDVLGPFVEGFSGVQYIIVFSNLATTYSEGFLLKSKRDVCLTFKQYIERMERLTGRQLKNFRTDGGGKFTSKAFLDWMKYKGITYQLSMPYEPEQNGAPERLHRTVGEMARKVLVASGLPVKFWGFAYLCISPTTACSTLSQETKLHLS</sequence>
<keyword evidence="12" id="KW-0233">DNA recombination</keyword>
<name>A0A0L6UM38_9BASI</name>
<dbReference type="PANTHER" id="PTHR42648">
    <property type="entry name" value="TRANSPOSASE, PUTATIVE-RELATED"/>
    <property type="match status" value="1"/>
</dbReference>
<evidence type="ECO:0000256" key="12">
    <source>
        <dbReference type="ARBA" id="ARBA00023172"/>
    </source>
</evidence>
<evidence type="ECO:0000256" key="9">
    <source>
        <dbReference type="ARBA" id="ARBA00022908"/>
    </source>
</evidence>
<evidence type="ECO:0000313" key="16">
    <source>
        <dbReference type="EMBL" id="KNZ49594.1"/>
    </source>
</evidence>
<evidence type="ECO:0000256" key="5">
    <source>
        <dbReference type="ARBA" id="ARBA00022759"/>
    </source>
</evidence>
<dbReference type="GO" id="GO:0046872">
    <property type="term" value="F:metal ion binding"/>
    <property type="evidence" value="ECO:0007669"/>
    <property type="project" value="UniProtKB-KW"/>
</dbReference>
<dbReference type="InterPro" id="IPR001584">
    <property type="entry name" value="Integrase_cat-core"/>
</dbReference>
<keyword evidence="11" id="KW-0808">Transferase</keyword>
<proteinExistence type="predicted"/>
<comment type="caution">
    <text evidence="16">The sequence shown here is derived from an EMBL/GenBank/DDBJ whole genome shotgun (WGS) entry which is preliminary data.</text>
</comment>
<dbReference type="Gene3D" id="3.30.420.10">
    <property type="entry name" value="Ribonuclease H-like superfamily/Ribonuclease H"/>
    <property type="match status" value="1"/>
</dbReference>
<keyword evidence="2" id="KW-0548">Nucleotidyltransferase</keyword>
<feature type="domain" description="Integrase catalytic" evidence="15">
    <location>
        <begin position="62"/>
        <end position="221"/>
    </location>
</feature>
<dbReference type="Proteomes" id="UP000037035">
    <property type="component" value="Unassembled WGS sequence"/>
</dbReference>
<evidence type="ECO:0000256" key="14">
    <source>
        <dbReference type="ARBA" id="ARBA00049244"/>
    </source>
</evidence>
<keyword evidence="3" id="KW-0540">Nuclease</keyword>
<dbReference type="GO" id="GO:0003887">
    <property type="term" value="F:DNA-directed DNA polymerase activity"/>
    <property type="evidence" value="ECO:0007669"/>
    <property type="project" value="UniProtKB-KW"/>
</dbReference>
<keyword evidence="11" id="KW-0239">DNA-directed DNA polymerase</keyword>
<evidence type="ECO:0000256" key="4">
    <source>
        <dbReference type="ARBA" id="ARBA00022723"/>
    </source>
</evidence>
<keyword evidence="6" id="KW-0378">Hydrolase</keyword>
<evidence type="ECO:0000256" key="13">
    <source>
        <dbReference type="ARBA" id="ARBA00048173"/>
    </source>
</evidence>
<dbReference type="SUPFAM" id="SSF53098">
    <property type="entry name" value="Ribonuclease H-like"/>
    <property type="match status" value="1"/>
</dbReference>
<dbReference type="InterPro" id="IPR012337">
    <property type="entry name" value="RNaseH-like_sf"/>
</dbReference>
<keyword evidence="8" id="KW-0694">RNA-binding</keyword>
<dbReference type="EMBL" id="LAVV01010073">
    <property type="protein sequence ID" value="KNZ49594.1"/>
    <property type="molecule type" value="Genomic_DNA"/>
</dbReference>
<dbReference type="GO" id="GO:0015074">
    <property type="term" value="P:DNA integration"/>
    <property type="evidence" value="ECO:0007669"/>
    <property type="project" value="UniProtKB-KW"/>
</dbReference>
<dbReference type="GO" id="GO:0006310">
    <property type="term" value="P:DNA recombination"/>
    <property type="evidence" value="ECO:0007669"/>
    <property type="project" value="UniProtKB-KW"/>
</dbReference>
<protein>
    <recommendedName>
        <fullName evidence="15">Integrase catalytic domain-containing protein</fullName>
    </recommendedName>
</protein>
<organism evidence="16 17">
    <name type="scientific">Puccinia sorghi</name>
    <dbReference type="NCBI Taxonomy" id="27349"/>
    <lineage>
        <taxon>Eukaryota</taxon>
        <taxon>Fungi</taxon>
        <taxon>Dikarya</taxon>
        <taxon>Basidiomycota</taxon>
        <taxon>Pucciniomycotina</taxon>
        <taxon>Pucciniomycetes</taxon>
        <taxon>Pucciniales</taxon>
        <taxon>Pucciniaceae</taxon>
        <taxon>Puccinia</taxon>
    </lineage>
</organism>
<dbReference type="GO" id="GO:0005634">
    <property type="term" value="C:nucleus"/>
    <property type="evidence" value="ECO:0007669"/>
    <property type="project" value="UniProtKB-ARBA"/>
</dbReference>
<keyword evidence="4" id="KW-0479">Metal-binding</keyword>
<evidence type="ECO:0000256" key="11">
    <source>
        <dbReference type="ARBA" id="ARBA00022932"/>
    </source>
</evidence>
<dbReference type="PANTHER" id="PTHR42648:SF11">
    <property type="entry name" value="TRANSPOSON TY4-P GAG-POL POLYPROTEIN"/>
    <property type="match status" value="1"/>
</dbReference>
<evidence type="ECO:0000256" key="10">
    <source>
        <dbReference type="ARBA" id="ARBA00022918"/>
    </source>
</evidence>
<dbReference type="OrthoDB" id="7691805at2759"/>
<evidence type="ECO:0000256" key="3">
    <source>
        <dbReference type="ARBA" id="ARBA00022722"/>
    </source>
</evidence>
<evidence type="ECO:0000256" key="2">
    <source>
        <dbReference type="ARBA" id="ARBA00022695"/>
    </source>
</evidence>
<evidence type="ECO:0000256" key="7">
    <source>
        <dbReference type="ARBA" id="ARBA00022842"/>
    </source>
</evidence>
<evidence type="ECO:0000259" key="15">
    <source>
        <dbReference type="PROSITE" id="PS50994"/>
    </source>
</evidence>
<dbReference type="GO" id="GO:0032196">
    <property type="term" value="P:transposition"/>
    <property type="evidence" value="ECO:0007669"/>
    <property type="project" value="UniProtKB-KW"/>
</dbReference>
<evidence type="ECO:0000256" key="6">
    <source>
        <dbReference type="ARBA" id="ARBA00022801"/>
    </source>
</evidence>
<dbReference type="STRING" id="27349.A0A0L6UM38"/>
<gene>
    <name evidence="16" type="ORF">VP01_4917g2</name>
</gene>
<keyword evidence="10" id="KW-0695">RNA-directed DNA polymerase</keyword>
<dbReference type="AlphaFoldDB" id="A0A0L6UM38"/>
<evidence type="ECO:0000313" key="17">
    <source>
        <dbReference type="Proteomes" id="UP000037035"/>
    </source>
</evidence>
<dbReference type="GO" id="GO:0004519">
    <property type="term" value="F:endonuclease activity"/>
    <property type="evidence" value="ECO:0007669"/>
    <property type="project" value="UniProtKB-KW"/>
</dbReference>
<dbReference type="GO" id="GO:0003964">
    <property type="term" value="F:RNA-directed DNA polymerase activity"/>
    <property type="evidence" value="ECO:0007669"/>
    <property type="project" value="UniProtKB-KW"/>
</dbReference>
<dbReference type="VEuPathDB" id="FungiDB:VP01_4917g2"/>
<dbReference type="PROSITE" id="PS50994">
    <property type="entry name" value="INTEGRASE"/>
    <property type="match status" value="1"/>
</dbReference>
<comment type="catalytic activity">
    <reaction evidence="14">
        <text>DNA(n) + a 2'-deoxyribonucleoside 5'-triphosphate = DNA(n+1) + diphosphate</text>
        <dbReference type="Rhea" id="RHEA:22508"/>
        <dbReference type="Rhea" id="RHEA-COMP:17339"/>
        <dbReference type="Rhea" id="RHEA-COMP:17340"/>
        <dbReference type="ChEBI" id="CHEBI:33019"/>
        <dbReference type="ChEBI" id="CHEBI:61560"/>
        <dbReference type="ChEBI" id="CHEBI:173112"/>
        <dbReference type="EC" id="2.7.7.7"/>
    </reaction>
</comment>
<reference evidence="16 17" key="1">
    <citation type="submission" date="2015-08" db="EMBL/GenBank/DDBJ databases">
        <title>Next Generation Sequencing and Analysis of the Genome of Puccinia sorghi L Schw, the Causal Agent of Maize Common Rust.</title>
        <authorList>
            <person name="Rochi L."/>
            <person name="Burguener G."/>
            <person name="Darino M."/>
            <person name="Turjanski A."/>
            <person name="Kreff E."/>
            <person name="Dieguez M.J."/>
            <person name="Sacco F."/>
        </authorList>
    </citation>
    <scope>NUCLEOTIDE SEQUENCE [LARGE SCALE GENOMIC DNA]</scope>
    <source>
        <strain evidence="16 17">RO10H11247</strain>
    </source>
</reference>
<dbReference type="GO" id="GO:0003723">
    <property type="term" value="F:RNA binding"/>
    <property type="evidence" value="ECO:0007669"/>
    <property type="project" value="UniProtKB-KW"/>
</dbReference>
<keyword evidence="17" id="KW-1185">Reference proteome</keyword>
<keyword evidence="5" id="KW-0255">Endonuclease</keyword>
<keyword evidence="9" id="KW-0229">DNA integration</keyword>
<dbReference type="InterPro" id="IPR039537">
    <property type="entry name" value="Retrotran_Ty1/copia-like"/>
</dbReference>
<comment type="catalytic activity">
    <reaction evidence="13">
        <text>DNA(n) + a 2'-deoxyribonucleoside 5'-triphosphate = DNA(n+1) + diphosphate</text>
        <dbReference type="Rhea" id="RHEA:22508"/>
        <dbReference type="Rhea" id="RHEA-COMP:17339"/>
        <dbReference type="Rhea" id="RHEA-COMP:17340"/>
        <dbReference type="ChEBI" id="CHEBI:33019"/>
        <dbReference type="ChEBI" id="CHEBI:61560"/>
        <dbReference type="ChEBI" id="CHEBI:173112"/>
        <dbReference type="EC" id="2.7.7.49"/>
    </reaction>
</comment>
<evidence type="ECO:0000256" key="8">
    <source>
        <dbReference type="ARBA" id="ARBA00022884"/>
    </source>
</evidence>
<dbReference type="InterPro" id="IPR036397">
    <property type="entry name" value="RNaseH_sf"/>
</dbReference>